<keyword evidence="3 6" id="KW-0808">Transferase</keyword>
<keyword evidence="5" id="KW-0680">Restriction system</keyword>
<protein>
    <recommendedName>
        <fullName evidence="1">DNA (cytosine-5-)-methyltransferase</fullName>
        <ecNumber evidence="1">2.1.1.37</ecNumber>
    </recommendedName>
</protein>
<dbReference type="PROSITE" id="PS00094">
    <property type="entry name" value="C5_MTASE_1"/>
    <property type="match status" value="1"/>
</dbReference>
<evidence type="ECO:0000256" key="4">
    <source>
        <dbReference type="ARBA" id="ARBA00022691"/>
    </source>
</evidence>
<dbReference type="GO" id="GO:0009307">
    <property type="term" value="P:DNA restriction-modification system"/>
    <property type="evidence" value="ECO:0007669"/>
    <property type="project" value="UniProtKB-KW"/>
</dbReference>
<dbReference type="Proteomes" id="UP000034588">
    <property type="component" value="Unassembled WGS sequence"/>
</dbReference>
<dbReference type="Pfam" id="PF00145">
    <property type="entry name" value="DNA_methylase"/>
    <property type="match status" value="1"/>
</dbReference>
<dbReference type="InterPro" id="IPR001525">
    <property type="entry name" value="C5_MeTfrase"/>
</dbReference>
<dbReference type="GO" id="GO:0003886">
    <property type="term" value="F:DNA (cytosine-5-)-methyltransferase activity"/>
    <property type="evidence" value="ECO:0007669"/>
    <property type="project" value="UniProtKB-EC"/>
</dbReference>
<dbReference type="SUPFAM" id="SSF53335">
    <property type="entry name" value="S-adenosyl-L-methionine-dependent methyltransferases"/>
    <property type="match status" value="1"/>
</dbReference>
<keyword evidence="4 6" id="KW-0949">S-adenosyl-L-methionine</keyword>
<organism evidence="7 8">
    <name type="scientific">Candidatus Gottesmanbacteria bacterium GW2011_GWB1_49_7</name>
    <dbReference type="NCBI Taxonomy" id="1618448"/>
    <lineage>
        <taxon>Bacteria</taxon>
        <taxon>Candidatus Gottesmaniibacteriota</taxon>
    </lineage>
</organism>
<name>A0A0G1W2W5_9BACT</name>
<evidence type="ECO:0000256" key="2">
    <source>
        <dbReference type="ARBA" id="ARBA00022603"/>
    </source>
</evidence>
<dbReference type="PANTHER" id="PTHR46098:SF1">
    <property type="entry name" value="TRNA (CYTOSINE(38)-C(5))-METHYLTRANSFERASE"/>
    <property type="match status" value="1"/>
</dbReference>
<evidence type="ECO:0000256" key="1">
    <source>
        <dbReference type="ARBA" id="ARBA00011975"/>
    </source>
</evidence>
<evidence type="ECO:0000256" key="5">
    <source>
        <dbReference type="ARBA" id="ARBA00022747"/>
    </source>
</evidence>
<dbReference type="PANTHER" id="PTHR46098">
    <property type="entry name" value="TRNA (CYTOSINE(38)-C(5))-METHYLTRANSFERASE"/>
    <property type="match status" value="1"/>
</dbReference>
<dbReference type="EC" id="2.1.1.37" evidence="1"/>
<sequence length="269" mass="30273">MDLRPLSILSLCSGVGGLELGVKLALPKSRVICYVEREAFAISLLVQTMQKGYLDTAPIWSDLATFQGSPWRDKVDLITAGFPCQPWSSAGKRQGTKDKRWLWPHIFRIICEVSPRFIFLENSPGLRQGGLEIILKDLASKRYNAQWRVLGAHHVGAPHYRKRIWLLAYSSDHGTRWREQQQEDCQSTGNVADSDSRRQRACSEYAKAHHTSEVQERGWWEAEPNVGRVANGVSNRLDRIRALGNGVVPLAAAYALKTLLNDIGQYYAA</sequence>
<dbReference type="PRINTS" id="PR00105">
    <property type="entry name" value="C5METTRFRASE"/>
</dbReference>
<comment type="caution">
    <text evidence="7">The sequence shown here is derived from an EMBL/GenBank/DDBJ whole genome shotgun (WGS) entry which is preliminary data.</text>
</comment>
<feature type="active site" evidence="6">
    <location>
        <position position="84"/>
    </location>
</feature>
<dbReference type="InterPro" id="IPR050750">
    <property type="entry name" value="C5-MTase"/>
</dbReference>
<proteinExistence type="inferred from homology"/>
<keyword evidence="2 6" id="KW-0489">Methyltransferase</keyword>
<dbReference type="AlphaFoldDB" id="A0A0G1W2W5"/>
<evidence type="ECO:0000313" key="8">
    <source>
        <dbReference type="Proteomes" id="UP000034588"/>
    </source>
</evidence>
<dbReference type="InterPro" id="IPR029063">
    <property type="entry name" value="SAM-dependent_MTases_sf"/>
</dbReference>
<dbReference type="EMBL" id="LCQD01000005">
    <property type="protein sequence ID" value="KKW13068.1"/>
    <property type="molecule type" value="Genomic_DNA"/>
</dbReference>
<evidence type="ECO:0000256" key="3">
    <source>
        <dbReference type="ARBA" id="ARBA00022679"/>
    </source>
</evidence>
<reference evidence="7 8" key="1">
    <citation type="journal article" date="2015" name="Nature">
        <title>rRNA introns, odd ribosomes, and small enigmatic genomes across a large radiation of phyla.</title>
        <authorList>
            <person name="Brown C.T."/>
            <person name="Hug L.A."/>
            <person name="Thomas B.C."/>
            <person name="Sharon I."/>
            <person name="Castelle C.J."/>
            <person name="Singh A."/>
            <person name="Wilkins M.J."/>
            <person name="Williams K.H."/>
            <person name="Banfield J.F."/>
        </authorList>
    </citation>
    <scope>NUCLEOTIDE SEQUENCE [LARGE SCALE GENOMIC DNA]</scope>
</reference>
<dbReference type="InterPro" id="IPR018117">
    <property type="entry name" value="C5_DNA_meth_AS"/>
</dbReference>
<gene>
    <name evidence="7" type="ORF">UY48_C0005G0024</name>
</gene>
<dbReference type="Gene3D" id="3.40.50.150">
    <property type="entry name" value="Vaccinia Virus protein VP39"/>
    <property type="match status" value="1"/>
</dbReference>
<accession>A0A0G1W2W5</accession>
<evidence type="ECO:0000256" key="6">
    <source>
        <dbReference type="PROSITE-ProRule" id="PRU01016"/>
    </source>
</evidence>
<comment type="similarity">
    <text evidence="6">Belongs to the class I-like SAM-binding methyltransferase superfamily. C5-methyltransferase family.</text>
</comment>
<dbReference type="PROSITE" id="PS51679">
    <property type="entry name" value="SAM_MT_C5"/>
    <property type="match status" value="1"/>
</dbReference>
<evidence type="ECO:0000313" key="7">
    <source>
        <dbReference type="EMBL" id="KKW13068.1"/>
    </source>
</evidence>
<dbReference type="GO" id="GO:0032259">
    <property type="term" value="P:methylation"/>
    <property type="evidence" value="ECO:0007669"/>
    <property type="project" value="UniProtKB-KW"/>
</dbReference>